<name>A0A9W6IUR5_9HYPH</name>
<dbReference type="Gene3D" id="3.30.1380.20">
    <property type="entry name" value="Trafficking protein particle complex subunit 3"/>
    <property type="match status" value="1"/>
</dbReference>
<evidence type="ECO:0000313" key="3">
    <source>
        <dbReference type="Proteomes" id="UP001143400"/>
    </source>
</evidence>
<protein>
    <recommendedName>
        <fullName evidence="1">Helix-turn-helix type 11 domain-containing protein</fullName>
    </recommendedName>
</protein>
<sequence>MLVGRDTQQRLLSELLNCRSGLTIDELAARLSVSRSAVKQHLVGLESSGQVASHAARKTGGRPGNLYVLTDAGIDLFPKNYSWFSRVLFETLRARIGAEGLGDYMHELGVDMSADAIPRLVGKTRIERIVEIVQIMNETGFVARVVEPEQPGGLPRVECKNCVYHDLSKDYEEVCRFDIGFLTGLSGTQVEHQECMQRGGTACRFKFLPLA</sequence>
<dbReference type="Gene3D" id="1.10.10.10">
    <property type="entry name" value="Winged helix-like DNA-binding domain superfamily/Winged helix DNA-binding domain"/>
    <property type="match status" value="1"/>
</dbReference>
<accession>A0A9W6IUR5</accession>
<dbReference type="SUPFAM" id="SSF46785">
    <property type="entry name" value="Winged helix' DNA-binding domain"/>
    <property type="match status" value="1"/>
</dbReference>
<dbReference type="InterPro" id="IPR013196">
    <property type="entry name" value="HTH_11"/>
</dbReference>
<dbReference type="Proteomes" id="UP001143400">
    <property type="component" value="Unassembled WGS sequence"/>
</dbReference>
<reference evidence="2" key="2">
    <citation type="submission" date="2023-01" db="EMBL/GenBank/DDBJ databases">
        <authorList>
            <person name="Sun Q."/>
            <person name="Evtushenko L."/>
        </authorList>
    </citation>
    <scope>NUCLEOTIDE SEQUENCE</scope>
    <source>
        <strain evidence="2">VKM B-1606</strain>
    </source>
</reference>
<organism evidence="2 3">
    <name type="scientific">Methylopila capsulata</name>
    <dbReference type="NCBI Taxonomy" id="61654"/>
    <lineage>
        <taxon>Bacteria</taxon>
        <taxon>Pseudomonadati</taxon>
        <taxon>Pseudomonadota</taxon>
        <taxon>Alphaproteobacteria</taxon>
        <taxon>Hyphomicrobiales</taxon>
        <taxon>Methylopilaceae</taxon>
        <taxon>Methylopila</taxon>
    </lineage>
</organism>
<dbReference type="InterPro" id="IPR036388">
    <property type="entry name" value="WH-like_DNA-bd_sf"/>
</dbReference>
<dbReference type="AlphaFoldDB" id="A0A9W6IUR5"/>
<gene>
    <name evidence="2" type="ORF">GCM10008170_14950</name>
</gene>
<evidence type="ECO:0000313" key="2">
    <source>
        <dbReference type="EMBL" id="GLK55476.1"/>
    </source>
</evidence>
<dbReference type="EMBL" id="BSFF01000002">
    <property type="protein sequence ID" value="GLK55476.1"/>
    <property type="molecule type" value="Genomic_DNA"/>
</dbReference>
<dbReference type="Pfam" id="PF08279">
    <property type="entry name" value="HTH_11"/>
    <property type="match status" value="1"/>
</dbReference>
<evidence type="ECO:0000259" key="1">
    <source>
        <dbReference type="Pfam" id="PF08279"/>
    </source>
</evidence>
<reference evidence="2" key="1">
    <citation type="journal article" date="2014" name="Int. J. Syst. Evol. Microbiol.">
        <title>Complete genome sequence of Corynebacterium casei LMG S-19264T (=DSM 44701T), isolated from a smear-ripened cheese.</title>
        <authorList>
            <consortium name="US DOE Joint Genome Institute (JGI-PGF)"/>
            <person name="Walter F."/>
            <person name="Albersmeier A."/>
            <person name="Kalinowski J."/>
            <person name="Ruckert C."/>
        </authorList>
    </citation>
    <scope>NUCLEOTIDE SEQUENCE</scope>
    <source>
        <strain evidence="2">VKM B-1606</strain>
    </source>
</reference>
<dbReference type="RefSeq" id="WP_204948637.1">
    <property type="nucleotide sequence ID" value="NZ_BSFF01000002.1"/>
</dbReference>
<comment type="caution">
    <text evidence="2">The sequence shown here is derived from an EMBL/GenBank/DDBJ whole genome shotgun (WGS) entry which is preliminary data.</text>
</comment>
<proteinExistence type="predicted"/>
<feature type="domain" description="Helix-turn-helix type 11" evidence="1">
    <location>
        <begin position="8"/>
        <end position="52"/>
    </location>
</feature>
<dbReference type="InterPro" id="IPR036390">
    <property type="entry name" value="WH_DNA-bd_sf"/>
</dbReference>